<dbReference type="PANTHER" id="PTHR47248:SF6">
    <property type="entry name" value="BPTI_KUNITZ INHIBITOR DOMAIN-CONTAINING PROTEIN"/>
    <property type="match status" value="1"/>
</dbReference>
<dbReference type="InterPro" id="IPR052861">
    <property type="entry name" value="BPTI/Kunitz_domain"/>
</dbReference>
<keyword evidence="4" id="KW-1185">Reference proteome</keyword>
<sequence>MIYFSTLTLPIFLYNLLDAARIPDPPVFTDVQHYPCLCYLPPDSGLCPVAETNEDIIDRNKLQVRYYFDPVTEKCYPFGTESCGGNENRFENLIKCQKCDISPCNSGKLDYPETLFDSFERN</sequence>
<dbReference type="Pfam" id="PF00014">
    <property type="entry name" value="Kunitz_BPTI"/>
    <property type="match status" value="1"/>
</dbReference>
<evidence type="ECO:0000313" key="5">
    <source>
        <dbReference type="WBParaSite" id="nOo.2.0.1.t10056-RA"/>
    </source>
</evidence>
<dbReference type="SUPFAM" id="SSF57362">
    <property type="entry name" value="BPTI-like"/>
    <property type="match status" value="1"/>
</dbReference>
<reference evidence="5" key="1">
    <citation type="submission" date="2016-06" db="UniProtKB">
        <authorList>
            <consortium name="WormBaseParasite"/>
        </authorList>
    </citation>
    <scope>IDENTIFICATION</scope>
</reference>
<dbReference type="InterPro" id="IPR002223">
    <property type="entry name" value="Kunitz_BPTI"/>
</dbReference>
<evidence type="ECO:0000313" key="4">
    <source>
        <dbReference type="Proteomes" id="UP000271087"/>
    </source>
</evidence>
<organism evidence="5">
    <name type="scientific">Onchocerca ochengi</name>
    <name type="common">Filarial nematode worm</name>
    <dbReference type="NCBI Taxonomy" id="42157"/>
    <lineage>
        <taxon>Eukaryota</taxon>
        <taxon>Metazoa</taxon>
        <taxon>Ecdysozoa</taxon>
        <taxon>Nematoda</taxon>
        <taxon>Chromadorea</taxon>
        <taxon>Rhabditida</taxon>
        <taxon>Spirurina</taxon>
        <taxon>Spiruromorpha</taxon>
        <taxon>Filarioidea</taxon>
        <taxon>Onchocercidae</taxon>
        <taxon>Onchocerca</taxon>
    </lineage>
</organism>
<dbReference type="InterPro" id="IPR036880">
    <property type="entry name" value="Kunitz_BPTI_sf"/>
</dbReference>
<dbReference type="PANTHER" id="PTHR47248">
    <property type="entry name" value="PROTEIN CBG06772"/>
    <property type="match status" value="1"/>
</dbReference>
<reference evidence="3 4" key="2">
    <citation type="submission" date="2018-08" db="EMBL/GenBank/DDBJ databases">
        <authorList>
            <person name="Laetsch R D."/>
            <person name="Stevens L."/>
            <person name="Kumar S."/>
            <person name="Blaxter L. M."/>
        </authorList>
    </citation>
    <scope>NUCLEOTIDE SEQUENCE [LARGE SCALE GENOMIC DNA]</scope>
</reference>
<protein>
    <submittedName>
        <fullName evidence="5">BPTI/Kunitz inhibitor domain-containing protein</fullName>
    </submittedName>
</protein>
<evidence type="ECO:0000259" key="2">
    <source>
        <dbReference type="PROSITE" id="PS50279"/>
    </source>
</evidence>
<evidence type="ECO:0000256" key="1">
    <source>
        <dbReference type="SAM" id="SignalP"/>
    </source>
</evidence>
<keyword evidence="1" id="KW-0732">Signal</keyword>
<dbReference type="OrthoDB" id="4473401at2759"/>
<dbReference type="PROSITE" id="PS50279">
    <property type="entry name" value="BPTI_KUNITZ_2"/>
    <property type="match status" value="1"/>
</dbReference>
<feature type="signal peptide" evidence="1">
    <location>
        <begin position="1"/>
        <end position="19"/>
    </location>
</feature>
<feature type="chain" id="PRO_5043137682" evidence="1">
    <location>
        <begin position="20"/>
        <end position="122"/>
    </location>
</feature>
<dbReference type="Proteomes" id="UP000271087">
    <property type="component" value="Unassembled WGS sequence"/>
</dbReference>
<dbReference type="GO" id="GO:0004867">
    <property type="term" value="F:serine-type endopeptidase inhibitor activity"/>
    <property type="evidence" value="ECO:0007669"/>
    <property type="project" value="InterPro"/>
</dbReference>
<dbReference type="EMBL" id="UYRW01005404">
    <property type="protein sequence ID" value="VDM93775.1"/>
    <property type="molecule type" value="Genomic_DNA"/>
</dbReference>
<proteinExistence type="predicted"/>
<evidence type="ECO:0000313" key="3">
    <source>
        <dbReference type="EMBL" id="VDM93775.1"/>
    </source>
</evidence>
<gene>
    <name evidence="3" type="ORF">NOO_LOCUS10056</name>
</gene>
<dbReference type="WBParaSite" id="nOo.2.0.1.t10056-RA">
    <property type="protein sequence ID" value="nOo.2.0.1.t10056-RA"/>
    <property type="gene ID" value="nOo.2.0.1.g10056"/>
</dbReference>
<name>A0A182EPJ8_ONCOC</name>
<dbReference type="SMART" id="SM00131">
    <property type="entry name" value="KU"/>
    <property type="match status" value="1"/>
</dbReference>
<accession>A0A182EPJ8</accession>
<dbReference type="AlphaFoldDB" id="A0A182EPJ8"/>
<dbReference type="Gene3D" id="4.10.410.10">
    <property type="entry name" value="Pancreatic trypsin inhibitor Kunitz domain"/>
    <property type="match status" value="1"/>
</dbReference>
<feature type="domain" description="BPTI/Kunitz inhibitor" evidence="2">
    <location>
        <begin position="38"/>
        <end position="98"/>
    </location>
</feature>